<dbReference type="KEGG" id="sus:Acid_2101"/>
<dbReference type="InParanoid" id="Q026H8"/>
<evidence type="ECO:0000313" key="1">
    <source>
        <dbReference type="EMBL" id="ABJ83091.1"/>
    </source>
</evidence>
<dbReference type="eggNOG" id="COG2358">
    <property type="taxonomic scope" value="Bacteria"/>
</dbReference>
<name>Q026H8_SOLUE</name>
<dbReference type="HOGENOM" id="CLU_787324_0_0_0"/>
<dbReference type="EMBL" id="CP000473">
    <property type="protein sequence ID" value="ABJ83091.1"/>
    <property type="molecule type" value="Genomic_DNA"/>
</dbReference>
<proteinExistence type="predicted"/>
<dbReference type="STRING" id="234267.Acid_2101"/>
<reference evidence="1" key="1">
    <citation type="submission" date="2006-10" db="EMBL/GenBank/DDBJ databases">
        <title>Complete sequence of Solibacter usitatus Ellin6076.</title>
        <authorList>
            <consortium name="US DOE Joint Genome Institute"/>
            <person name="Copeland A."/>
            <person name="Lucas S."/>
            <person name="Lapidus A."/>
            <person name="Barry K."/>
            <person name="Detter J.C."/>
            <person name="Glavina del Rio T."/>
            <person name="Hammon N."/>
            <person name="Israni S."/>
            <person name="Dalin E."/>
            <person name="Tice H."/>
            <person name="Pitluck S."/>
            <person name="Thompson L.S."/>
            <person name="Brettin T."/>
            <person name="Bruce D."/>
            <person name="Han C."/>
            <person name="Tapia R."/>
            <person name="Gilna P."/>
            <person name="Schmutz J."/>
            <person name="Larimer F."/>
            <person name="Land M."/>
            <person name="Hauser L."/>
            <person name="Kyrpides N."/>
            <person name="Mikhailova N."/>
            <person name="Janssen P.H."/>
            <person name="Kuske C.R."/>
            <person name="Richardson P."/>
        </authorList>
    </citation>
    <scope>NUCLEOTIDE SEQUENCE</scope>
    <source>
        <strain evidence="1">Ellin6076</strain>
    </source>
</reference>
<sequence length="352" mass="39398" precursor="true">MRIRRSIHFIVLLLALSLISAYGQREESKPAASAMIAARKPVFAGACKACPWGILAKVTSDALSFYGYQTTICWVCWSSFGPREMGDKTKPVIPPGALDNPEYVEPPPDAVPDISATSESNLIDAWNGTGPYLTDGKQRRNYRVIAVIRTSTYMLAAASRKSGITNLRQIKDRQEPTWVVGNNQIIFDHYGIKVEDLKAKGGGIMPANATREKRASGDVFIGTGLLANTPEQRSWYEASQLNDLVFLEFEEPLIARLAQVPGYQRATVPLALFRGVTRPIPTVIRPNHFIYVRDEAPDSFAYDVAKALDEHRDLFQVQLEPWYYDPQTVALSRVIPMHPGAMKYYRERGYVK</sequence>
<dbReference type="PANTHER" id="PTHR42941:SF1">
    <property type="entry name" value="SLL1037 PROTEIN"/>
    <property type="match status" value="1"/>
</dbReference>
<dbReference type="InterPro" id="IPR011852">
    <property type="entry name" value="TRAP_TAXI"/>
</dbReference>
<dbReference type="PANTHER" id="PTHR42941">
    <property type="entry name" value="SLL1037 PROTEIN"/>
    <property type="match status" value="1"/>
</dbReference>
<protein>
    <submittedName>
        <fullName evidence="1">TRAP-type uncharacterized transport system periplasmic component-like protein</fullName>
    </submittedName>
</protein>
<dbReference type="Pfam" id="PF16868">
    <property type="entry name" value="NMT1_3"/>
    <property type="match status" value="1"/>
</dbReference>
<dbReference type="AlphaFoldDB" id="Q026H8"/>
<dbReference type="SUPFAM" id="SSF53850">
    <property type="entry name" value="Periplasmic binding protein-like II"/>
    <property type="match status" value="1"/>
</dbReference>
<dbReference type="Gene3D" id="3.40.190.10">
    <property type="entry name" value="Periplasmic binding protein-like II"/>
    <property type="match status" value="2"/>
</dbReference>
<organism evidence="1">
    <name type="scientific">Solibacter usitatus (strain Ellin6076)</name>
    <dbReference type="NCBI Taxonomy" id="234267"/>
    <lineage>
        <taxon>Bacteria</taxon>
        <taxon>Pseudomonadati</taxon>
        <taxon>Acidobacteriota</taxon>
        <taxon>Terriglobia</taxon>
        <taxon>Bryobacterales</taxon>
        <taxon>Solibacteraceae</taxon>
        <taxon>Candidatus Solibacter</taxon>
    </lineage>
</organism>
<gene>
    <name evidence="1" type="ordered locus">Acid_2101</name>
</gene>
<accession>Q026H8</accession>